<name>X5CHQ0_9SPHN</name>
<evidence type="ECO:0000313" key="1">
    <source>
        <dbReference type="EMBL" id="AHW42441.1"/>
    </source>
</evidence>
<sequence length="171" mass="18901">MIGPPSVPIIVTALMGSGDFAWLDRQRRAYYPPDRNILPAHLTLFRHLPPSALEEVITLIRRLCAMPPPEASLAAILLLERGVAYRVESPALMEIWSELAEALSGLLMPQDRACPRLHVTVQNKVTPMEAKALAGRLRAGFRLRPLAITGLAAWRYCNGPWELAAQASFRG</sequence>
<proteinExistence type="predicted"/>
<dbReference type="Gene3D" id="3.90.1140.10">
    <property type="entry name" value="Cyclic phosphodiesterase"/>
    <property type="match status" value="1"/>
</dbReference>
<dbReference type="AlphaFoldDB" id="X5CHQ0"/>
<protein>
    <recommendedName>
        <fullName evidence="2">2'-5' RNA ligase</fullName>
    </recommendedName>
</protein>
<organism evidence="1">
    <name type="scientific">Sphingobium baderi</name>
    <dbReference type="NCBI Taxonomy" id="1332080"/>
    <lineage>
        <taxon>Bacteria</taxon>
        <taxon>Pseudomonadati</taxon>
        <taxon>Pseudomonadota</taxon>
        <taxon>Alphaproteobacteria</taxon>
        <taxon>Sphingomonadales</taxon>
        <taxon>Sphingomonadaceae</taxon>
        <taxon>Sphingobium</taxon>
    </lineage>
</organism>
<evidence type="ECO:0008006" key="2">
    <source>
        <dbReference type="Google" id="ProtNLM"/>
    </source>
</evidence>
<dbReference type="RefSeq" id="WP_082635189.1">
    <property type="nucleotide sequence ID" value="NZ_CP013264.1"/>
</dbReference>
<dbReference type="Pfam" id="PF13563">
    <property type="entry name" value="2_5_RNA_ligase2"/>
    <property type="match status" value="1"/>
</dbReference>
<dbReference type="EMBL" id="KJ020539">
    <property type="protein sequence ID" value="AHW42441.1"/>
    <property type="molecule type" value="Genomic_DNA"/>
</dbReference>
<reference evidence="1" key="1">
    <citation type="submission" date="2013-12" db="EMBL/GenBank/DDBJ databases">
        <title>A novel three-component oxygenase catalyzing the N-dealkoxyalkylation of the chloroacetanilide herbicides in Sphingomonas sp. DC-6.</title>
        <authorList>
            <person name="Qing C."/>
        </authorList>
    </citation>
    <scope>NUCLEOTIDE SEQUENCE</scope>
    <source>
        <strain evidence="1">DE-13</strain>
    </source>
</reference>
<accession>X5CHQ0</accession>